<keyword evidence="2" id="KW-0378">Hydrolase</keyword>
<evidence type="ECO:0000313" key="7">
    <source>
        <dbReference type="Proteomes" id="UP001234989"/>
    </source>
</evidence>
<dbReference type="AlphaFoldDB" id="A0AAF0QLH8"/>
<keyword evidence="3" id="KW-0269">Exonuclease</keyword>
<keyword evidence="7" id="KW-1185">Reference proteome</keyword>
<dbReference type="Proteomes" id="UP001234989">
    <property type="component" value="Chromosome 4"/>
</dbReference>
<dbReference type="InterPro" id="IPR027073">
    <property type="entry name" value="5_3_exoribonuclease"/>
</dbReference>
<evidence type="ECO:0000256" key="1">
    <source>
        <dbReference type="ARBA" id="ARBA00022722"/>
    </source>
</evidence>
<keyword evidence="4" id="KW-0479">Metal-binding</keyword>
<evidence type="ECO:0000256" key="4">
    <source>
        <dbReference type="PROSITE-ProRule" id="PRU00047"/>
    </source>
</evidence>
<gene>
    <name evidence="6" type="ORF">MTR67_018871</name>
</gene>
<dbReference type="PANTHER" id="PTHR12341">
    <property type="entry name" value="5'-&gt;3' EXORIBONUCLEASE"/>
    <property type="match status" value="1"/>
</dbReference>
<dbReference type="GO" id="GO:0003723">
    <property type="term" value="F:RNA binding"/>
    <property type="evidence" value="ECO:0007669"/>
    <property type="project" value="TreeGrafter"/>
</dbReference>
<dbReference type="SMART" id="SM00343">
    <property type="entry name" value="ZnF_C2HC"/>
    <property type="match status" value="1"/>
</dbReference>
<keyword evidence="4" id="KW-0863">Zinc-finger</keyword>
<name>A0AAF0QLH8_SOLVR</name>
<keyword evidence="4" id="KW-0862">Zinc</keyword>
<dbReference type="InterPro" id="IPR004859">
    <property type="entry name" value="Xrn1_N"/>
</dbReference>
<evidence type="ECO:0000313" key="6">
    <source>
        <dbReference type="EMBL" id="WMV25486.1"/>
    </source>
</evidence>
<sequence>MAHRSSSAIRKWLDTCPKQSTVNPSMAREFDKRSIDGDVCIFHRAWASLIFELLDSGLFFPRPDILHPAPATYNDVFNSIFDYIDHLFSLVRPRKLLYMAIDGVAPRAKMNQQRTRRFRAAKDAAESEAEEKRLREEFEMEAAILVPTEKPETSDSNVITPGTPFMAVLSVALQYYIHSRLNKNAGWRFTKVILSDANVPGEGEHKIMSYIRWQRNIPGFNPNTRHCLYGLDADLIMLSLATHEVHFSILREVITPPGQQEKCFACGQVGHLAANCHGTDGKAVNDTPIHKKKYQFLHICVLREYLQYDLEIYNPPFQIDFERVVDDFVFLCFFVGNDFLPHMPTLEIREGAINLLMSIYRRDFTTMGGYLTDAGEVFLDRVEHFIQAAAVYEDQIFQKRARIQQSIENNERVRKEANAQPHPPAEDKGFKEKVKIWWDSFSSVGNPDFVPMVKLKALKTKLKDWSKSVQGGLGIRNLRKQNQSLMLKWLWKFANEDHMLWKEVITTKYGMEDKWLTKVVNTPYNCTVWRAIRNLWPMLYSRSRIKVGDGQKPASGRTNGMEQHI</sequence>
<evidence type="ECO:0000256" key="2">
    <source>
        <dbReference type="ARBA" id="ARBA00022801"/>
    </source>
</evidence>
<reference evidence="6" key="1">
    <citation type="submission" date="2023-08" db="EMBL/GenBank/DDBJ databases">
        <title>A de novo genome assembly of Solanum verrucosum Schlechtendal, a Mexican diploid species geographically isolated from the other diploid A-genome species in potato relatives.</title>
        <authorList>
            <person name="Hosaka K."/>
        </authorList>
    </citation>
    <scope>NUCLEOTIDE SEQUENCE</scope>
    <source>
        <tissue evidence="6">Young leaves</tissue>
    </source>
</reference>
<dbReference type="Pfam" id="PF03159">
    <property type="entry name" value="XRN_N"/>
    <property type="match status" value="1"/>
</dbReference>
<dbReference type="InterPro" id="IPR041412">
    <property type="entry name" value="Xrn1_helical"/>
</dbReference>
<dbReference type="InterPro" id="IPR001878">
    <property type="entry name" value="Znf_CCHC"/>
</dbReference>
<dbReference type="Pfam" id="PF17846">
    <property type="entry name" value="XRN_M"/>
    <property type="match status" value="1"/>
</dbReference>
<evidence type="ECO:0000259" key="5">
    <source>
        <dbReference type="PROSITE" id="PS50158"/>
    </source>
</evidence>
<proteinExistence type="predicted"/>
<protein>
    <recommendedName>
        <fullName evidence="5">CCHC-type domain-containing protein</fullName>
    </recommendedName>
</protein>
<organism evidence="6 7">
    <name type="scientific">Solanum verrucosum</name>
    <dbReference type="NCBI Taxonomy" id="315347"/>
    <lineage>
        <taxon>Eukaryota</taxon>
        <taxon>Viridiplantae</taxon>
        <taxon>Streptophyta</taxon>
        <taxon>Embryophyta</taxon>
        <taxon>Tracheophyta</taxon>
        <taxon>Spermatophyta</taxon>
        <taxon>Magnoliopsida</taxon>
        <taxon>eudicotyledons</taxon>
        <taxon>Gunneridae</taxon>
        <taxon>Pentapetalae</taxon>
        <taxon>asterids</taxon>
        <taxon>lamiids</taxon>
        <taxon>Solanales</taxon>
        <taxon>Solanaceae</taxon>
        <taxon>Solanoideae</taxon>
        <taxon>Solaneae</taxon>
        <taxon>Solanum</taxon>
    </lineage>
</organism>
<accession>A0AAF0QLH8</accession>
<dbReference type="Pfam" id="PF00098">
    <property type="entry name" value="zf-CCHC"/>
    <property type="match status" value="1"/>
</dbReference>
<dbReference type="EMBL" id="CP133615">
    <property type="protein sequence ID" value="WMV25486.1"/>
    <property type="molecule type" value="Genomic_DNA"/>
</dbReference>
<dbReference type="GO" id="GO:0004534">
    <property type="term" value="F:5'-3' RNA exonuclease activity"/>
    <property type="evidence" value="ECO:0007669"/>
    <property type="project" value="TreeGrafter"/>
</dbReference>
<dbReference type="FunFam" id="3.40.50.12390:FF:000001">
    <property type="entry name" value="5'-3' exoribonuclease"/>
    <property type="match status" value="1"/>
</dbReference>
<evidence type="ECO:0000256" key="3">
    <source>
        <dbReference type="ARBA" id="ARBA00022839"/>
    </source>
</evidence>
<dbReference type="CDD" id="cd18673">
    <property type="entry name" value="PIN_XRN1-2-like"/>
    <property type="match status" value="1"/>
</dbReference>
<keyword evidence="1" id="KW-0540">Nuclease</keyword>
<dbReference type="GO" id="GO:0008270">
    <property type="term" value="F:zinc ion binding"/>
    <property type="evidence" value="ECO:0007669"/>
    <property type="project" value="UniProtKB-KW"/>
</dbReference>
<dbReference type="PANTHER" id="PTHR12341:SF74">
    <property type="entry name" value="5'-3' EXORIBONUCLEASE 4"/>
    <property type="match status" value="1"/>
</dbReference>
<feature type="domain" description="CCHC-type" evidence="5">
    <location>
        <begin position="262"/>
        <end position="276"/>
    </location>
</feature>
<dbReference type="GO" id="GO:0005634">
    <property type="term" value="C:nucleus"/>
    <property type="evidence" value="ECO:0007669"/>
    <property type="project" value="TreeGrafter"/>
</dbReference>
<dbReference type="PROSITE" id="PS50158">
    <property type="entry name" value="ZF_CCHC"/>
    <property type="match status" value="1"/>
</dbReference>
<dbReference type="GO" id="GO:0000956">
    <property type="term" value="P:nuclear-transcribed mRNA catabolic process"/>
    <property type="evidence" value="ECO:0007669"/>
    <property type="project" value="TreeGrafter"/>
</dbReference>
<dbReference type="Gene3D" id="3.40.50.12390">
    <property type="match status" value="2"/>
</dbReference>